<evidence type="ECO:0000313" key="2">
    <source>
        <dbReference type="Proteomes" id="UP000003752"/>
    </source>
</evidence>
<accession>C0XMI8</accession>
<keyword evidence="2" id="KW-1185">Reference proteome</keyword>
<dbReference type="HOGENOM" id="CLU_3201211_0_0_9"/>
<name>C0XMI8_LENH9</name>
<dbReference type="Proteomes" id="UP000003752">
    <property type="component" value="Unassembled WGS sequence"/>
</dbReference>
<evidence type="ECO:0000313" key="1">
    <source>
        <dbReference type="EMBL" id="EEI23406.1"/>
    </source>
</evidence>
<proteinExistence type="predicted"/>
<sequence>MTEDGFYNNYAVLIRFDLQLCIGNVYNFQSCHFRVMYQKFGKMRD</sequence>
<protein>
    <submittedName>
        <fullName evidence="1">Uncharacterized protein</fullName>
    </submittedName>
</protein>
<dbReference type="AlphaFoldDB" id="C0XMI8"/>
<comment type="caution">
    <text evidence="1">The sequence shown here is derived from an EMBL/GenBank/DDBJ whole genome shotgun (WGS) entry which is preliminary data.</text>
</comment>
<organism evidence="1 2">
    <name type="scientific">Lentilactobacillus hilgardii (strain ATCC 8290 / DSM 20176 / CCUG 30140 / JCM 1155 / KCTC 3500 / NBRC 15886 / NCIMB 8040 / NRRL B-1843 / 9)</name>
    <dbReference type="NCBI Taxonomy" id="1423757"/>
    <lineage>
        <taxon>Bacteria</taxon>
        <taxon>Bacillati</taxon>
        <taxon>Bacillota</taxon>
        <taxon>Bacilli</taxon>
        <taxon>Lactobacillales</taxon>
        <taxon>Lactobacillaceae</taxon>
        <taxon>Lentilactobacillus</taxon>
    </lineage>
</organism>
<gene>
    <name evidence="1" type="ORF">HMPREF0519_2449</name>
</gene>
<dbReference type="EMBL" id="ACGP01000190">
    <property type="protein sequence ID" value="EEI23406.1"/>
    <property type="molecule type" value="Genomic_DNA"/>
</dbReference>
<reference evidence="1 2" key="1">
    <citation type="submission" date="2009-01" db="EMBL/GenBank/DDBJ databases">
        <authorList>
            <person name="Qin X."/>
            <person name="Bachman B."/>
            <person name="Battles P."/>
            <person name="Bell A."/>
            <person name="Bess C."/>
            <person name="Bickham C."/>
            <person name="Chaboub L."/>
            <person name="Chen D."/>
            <person name="Coyle M."/>
            <person name="Deiros D.R."/>
            <person name="Dinh H."/>
            <person name="Forbes L."/>
            <person name="Fowler G."/>
            <person name="Francisco L."/>
            <person name="Fu Q."/>
            <person name="Gubbala S."/>
            <person name="Hale W."/>
            <person name="Han Y."/>
            <person name="Hemphill L."/>
            <person name="Highlander S.K."/>
            <person name="Hirani K."/>
            <person name="Hogues M."/>
            <person name="Jackson L."/>
            <person name="Jakkamsetti A."/>
            <person name="Javaid M."/>
            <person name="Jiang H."/>
            <person name="Korchina V."/>
            <person name="Kovar C."/>
            <person name="Lara F."/>
            <person name="Lee S."/>
            <person name="Mata R."/>
            <person name="Mathew T."/>
            <person name="Moen C."/>
            <person name="Morales K."/>
            <person name="Munidasa M."/>
            <person name="Nazareth L."/>
            <person name="Ngo R."/>
            <person name="Nguyen L."/>
            <person name="Okwuonu G."/>
            <person name="Ongeri F."/>
            <person name="Patil S."/>
            <person name="Petrosino J."/>
            <person name="Pham C."/>
            <person name="Pham P."/>
            <person name="Pu L.-L."/>
            <person name="Puazo M."/>
            <person name="Raj R."/>
            <person name="Reid J."/>
            <person name="Rouhana J."/>
            <person name="Saada N."/>
            <person name="Shang Y."/>
            <person name="Simmons D."/>
            <person name="Thornton R."/>
            <person name="Warren J."/>
            <person name="Weissenberger G."/>
            <person name="Zhang J."/>
            <person name="Zhang L."/>
            <person name="Zhou C."/>
            <person name="Zhu D."/>
            <person name="Muzny D."/>
            <person name="Worley K."/>
            <person name="Gibbs R."/>
        </authorList>
    </citation>
    <scope>NUCLEOTIDE SEQUENCE [LARGE SCALE GENOMIC DNA]</scope>
    <source>
        <strain evidence="2">ATCC 8290 / DSM 20176 / CCUG 30140 / JCM 1155 / KCTC 3500 / NBRC 15886 / NCIMB 8040 / NRRL B-1843 / 9</strain>
    </source>
</reference>